<protein>
    <submittedName>
        <fullName evidence="6">dTDP-4-amino-4,6-dideoxygalactose transaminase</fullName>
    </submittedName>
</protein>
<evidence type="ECO:0000256" key="4">
    <source>
        <dbReference type="PIRSR" id="PIRSR000390-2"/>
    </source>
</evidence>
<evidence type="ECO:0000256" key="1">
    <source>
        <dbReference type="ARBA" id="ARBA00022898"/>
    </source>
</evidence>
<dbReference type="PANTHER" id="PTHR30244:SF36">
    <property type="entry name" value="3-OXO-GLUCOSE-6-PHOSPHATE:GLUTAMATE AMINOTRANSFERASE"/>
    <property type="match status" value="1"/>
</dbReference>
<dbReference type="GO" id="GO:0030170">
    <property type="term" value="F:pyridoxal phosphate binding"/>
    <property type="evidence" value="ECO:0007669"/>
    <property type="project" value="TreeGrafter"/>
</dbReference>
<keyword evidence="7" id="KW-1185">Reference proteome</keyword>
<dbReference type="AlphaFoldDB" id="A0A239K3C8"/>
<dbReference type="InterPro" id="IPR015424">
    <property type="entry name" value="PyrdxlP-dep_Trfase"/>
</dbReference>
<dbReference type="Proteomes" id="UP000198432">
    <property type="component" value="Unassembled WGS sequence"/>
</dbReference>
<dbReference type="InterPro" id="IPR015421">
    <property type="entry name" value="PyrdxlP-dep_Trfase_major"/>
</dbReference>
<dbReference type="GO" id="GO:0000271">
    <property type="term" value="P:polysaccharide biosynthetic process"/>
    <property type="evidence" value="ECO:0007669"/>
    <property type="project" value="TreeGrafter"/>
</dbReference>
<feature type="active site" description="Proton acceptor" evidence="3">
    <location>
        <position position="214"/>
    </location>
</feature>
<dbReference type="GO" id="GO:0008483">
    <property type="term" value="F:transaminase activity"/>
    <property type="evidence" value="ECO:0007669"/>
    <property type="project" value="TreeGrafter"/>
</dbReference>
<evidence type="ECO:0000313" key="7">
    <source>
        <dbReference type="Proteomes" id="UP000198432"/>
    </source>
</evidence>
<name>A0A239K3C8_9BACT</name>
<dbReference type="SUPFAM" id="SSF53383">
    <property type="entry name" value="PLP-dependent transferases"/>
    <property type="match status" value="1"/>
</dbReference>
<dbReference type="Gene3D" id="3.40.640.10">
    <property type="entry name" value="Type I PLP-dependent aspartate aminotransferase-like (Major domain)"/>
    <property type="match status" value="1"/>
</dbReference>
<dbReference type="InterPro" id="IPR000653">
    <property type="entry name" value="DegT/StrS_aminotransferase"/>
</dbReference>
<evidence type="ECO:0000256" key="3">
    <source>
        <dbReference type="PIRSR" id="PIRSR000390-1"/>
    </source>
</evidence>
<evidence type="ECO:0000256" key="5">
    <source>
        <dbReference type="RuleBase" id="RU004508"/>
    </source>
</evidence>
<dbReference type="EMBL" id="FZOQ01000026">
    <property type="protein sequence ID" value="SNT12866.1"/>
    <property type="molecule type" value="Genomic_DNA"/>
</dbReference>
<dbReference type="CDD" id="cd00616">
    <property type="entry name" value="AHBA_syn"/>
    <property type="match status" value="1"/>
</dbReference>
<reference evidence="7" key="1">
    <citation type="submission" date="2017-06" db="EMBL/GenBank/DDBJ databases">
        <authorList>
            <person name="Varghese N."/>
            <person name="Submissions S."/>
        </authorList>
    </citation>
    <scope>NUCLEOTIDE SEQUENCE [LARGE SCALE GENOMIC DNA]</scope>
    <source>
        <strain evidence="7">NKM1</strain>
    </source>
</reference>
<accession>A0A239K3C8</accession>
<gene>
    <name evidence="6" type="ORF">SAMN06296052_12610</name>
</gene>
<feature type="modified residue" description="N6-(pyridoxal phosphate)lysine" evidence="4">
    <location>
        <position position="214"/>
    </location>
</feature>
<dbReference type="InterPro" id="IPR015422">
    <property type="entry name" value="PyrdxlP-dep_Trfase_small"/>
</dbReference>
<organism evidence="6 7">
    <name type="scientific">Pontibacter ummariensis</name>
    <dbReference type="NCBI Taxonomy" id="1610492"/>
    <lineage>
        <taxon>Bacteria</taxon>
        <taxon>Pseudomonadati</taxon>
        <taxon>Bacteroidota</taxon>
        <taxon>Cytophagia</taxon>
        <taxon>Cytophagales</taxon>
        <taxon>Hymenobacteraceae</taxon>
        <taxon>Pontibacter</taxon>
    </lineage>
</organism>
<evidence type="ECO:0000256" key="2">
    <source>
        <dbReference type="ARBA" id="ARBA00037999"/>
    </source>
</evidence>
<evidence type="ECO:0000313" key="6">
    <source>
        <dbReference type="EMBL" id="SNT12866.1"/>
    </source>
</evidence>
<dbReference type="PANTHER" id="PTHR30244">
    <property type="entry name" value="TRANSAMINASE"/>
    <property type="match status" value="1"/>
</dbReference>
<dbReference type="Pfam" id="PF01041">
    <property type="entry name" value="DegT_DnrJ_EryC1"/>
    <property type="match status" value="1"/>
</dbReference>
<keyword evidence="1 4" id="KW-0663">Pyridoxal phosphate</keyword>
<dbReference type="Gene3D" id="3.90.1150.10">
    <property type="entry name" value="Aspartate Aminotransferase, domain 1"/>
    <property type="match status" value="1"/>
</dbReference>
<sequence length="392" mass="43785">MLWWQAILLKLLNTLPKYLCDMEMIAVQERIPCLDLKGQHQQIKREVFEAFEKVYENTAFSGGPFVEEFEQGFAAFCGTKYAVGVNNGTSALHLAMLALGIGPGDEVIVPANTFIATAWGVSYTGATPVFVDCTSDTWQLDTTKIEDKITSNTKAIVGVHLYGQPFNIEAVAAVCKKYKLFMLEDGAQAQGARYKGIPVGGFGEMACFSFYPGKNLGACGEAGGVTTNNEAYYKHLLSLRNHGSVVRYYHNEVGYNMRMGGLESASLNVKLKYITAWNNRRRAIAKQYQQQITSPKIQLQVQPDWVESVYHLFVVTTADRDGLLKYLNEKSIFPGLHYPVPCHLQKAYAHLGYKEGDCPNAEYLANHCLSLPMYAELKDEDVAYVIETLNRY</sequence>
<proteinExistence type="inferred from homology"/>
<comment type="similarity">
    <text evidence="2 5">Belongs to the DegT/DnrJ/EryC1 family.</text>
</comment>
<dbReference type="PIRSF" id="PIRSF000390">
    <property type="entry name" value="PLP_StrS"/>
    <property type="match status" value="1"/>
</dbReference>